<dbReference type="InterPro" id="IPR050086">
    <property type="entry name" value="MetN_ABC_transporter-like"/>
</dbReference>
<evidence type="ECO:0000256" key="6">
    <source>
        <dbReference type="ARBA" id="ARBA00023136"/>
    </source>
</evidence>
<keyword evidence="9" id="KW-1185">Reference proteome</keyword>
<keyword evidence="5" id="KW-1278">Translocase</keyword>
<dbReference type="KEGG" id="simp:C6571_16725"/>
<dbReference type="RefSeq" id="WP_106447692.1">
    <property type="nucleotide sequence ID" value="NZ_CP027669.1"/>
</dbReference>
<reference evidence="8 9" key="1">
    <citation type="submission" date="2018-03" db="EMBL/GenBank/DDBJ databases">
        <title>Genome sequencing of Simplicispira sp.</title>
        <authorList>
            <person name="Kim S.-J."/>
            <person name="Heo J."/>
            <person name="Kwon S.-W."/>
        </authorList>
    </citation>
    <scope>NUCLEOTIDE SEQUENCE [LARGE SCALE GENOMIC DNA]</scope>
    <source>
        <strain evidence="8 9">SC1-8</strain>
    </source>
</reference>
<dbReference type="OrthoDB" id="9802264at2"/>
<dbReference type="SMART" id="SM00382">
    <property type="entry name" value="AAA"/>
    <property type="match status" value="1"/>
</dbReference>
<dbReference type="PANTHER" id="PTHR43166:SF6">
    <property type="entry name" value="PHOSPHONATES IMPORT ATP-BINDING PROTEIN PHNC"/>
    <property type="match status" value="1"/>
</dbReference>
<dbReference type="AlphaFoldDB" id="A0A2S0N3X4"/>
<dbReference type="GO" id="GO:0016887">
    <property type="term" value="F:ATP hydrolysis activity"/>
    <property type="evidence" value="ECO:0007669"/>
    <property type="project" value="InterPro"/>
</dbReference>
<dbReference type="InterPro" id="IPR027417">
    <property type="entry name" value="P-loop_NTPase"/>
</dbReference>
<evidence type="ECO:0000313" key="8">
    <source>
        <dbReference type="EMBL" id="AVO42717.1"/>
    </source>
</evidence>
<dbReference type="SUPFAM" id="SSF52540">
    <property type="entry name" value="P-loop containing nucleoside triphosphate hydrolases"/>
    <property type="match status" value="1"/>
</dbReference>
<dbReference type="GO" id="GO:0005524">
    <property type="term" value="F:ATP binding"/>
    <property type="evidence" value="ECO:0007669"/>
    <property type="project" value="UniProtKB-KW"/>
</dbReference>
<dbReference type="PROSITE" id="PS50893">
    <property type="entry name" value="ABC_TRANSPORTER_2"/>
    <property type="match status" value="1"/>
</dbReference>
<feature type="domain" description="ABC transporter" evidence="7">
    <location>
        <begin position="6"/>
        <end position="248"/>
    </location>
</feature>
<dbReference type="PANTHER" id="PTHR43166">
    <property type="entry name" value="AMINO ACID IMPORT ATP-BINDING PROTEIN"/>
    <property type="match status" value="1"/>
</dbReference>
<proteinExistence type="predicted"/>
<evidence type="ECO:0000313" key="9">
    <source>
        <dbReference type="Proteomes" id="UP000239326"/>
    </source>
</evidence>
<accession>A0A2S0N3X4</accession>
<sequence length="271" mass="28861">MSTPCIVLNNVCCQIGGQTQLDIPALTVLQGERVAVIGHNGAGKSTLFKVLTGFVQPTHGEVQVLGRSLGASLDTRQWRLLRREIGQVMQGLHLVGRLSALHNVLIGALGRVGGWRSWTCFFPAAEIQRAEAALQQVGMLARAAIRTDQLSGGENQKVGVARMLMQGPRLILADEPTAALDPTAAAEVCQLLVAAAAGATLLTVVHNPALLPVLADRVIGLRQGRVVFDLSVSEVGDRQLVDLYRPLGSGFTPHWQVALPVPLPHEQGHST</sequence>
<keyword evidence="1" id="KW-0813">Transport</keyword>
<keyword evidence="3" id="KW-0547">Nucleotide-binding</keyword>
<evidence type="ECO:0000256" key="3">
    <source>
        <dbReference type="ARBA" id="ARBA00022741"/>
    </source>
</evidence>
<dbReference type="InterPro" id="IPR003439">
    <property type="entry name" value="ABC_transporter-like_ATP-bd"/>
</dbReference>
<dbReference type="EMBL" id="CP027669">
    <property type="protein sequence ID" value="AVO42717.1"/>
    <property type="molecule type" value="Genomic_DNA"/>
</dbReference>
<organism evidence="8 9">
    <name type="scientific">Simplicispira suum</name>
    <dbReference type="NCBI Taxonomy" id="2109915"/>
    <lineage>
        <taxon>Bacteria</taxon>
        <taxon>Pseudomonadati</taxon>
        <taxon>Pseudomonadota</taxon>
        <taxon>Betaproteobacteria</taxon>
        <taxon>Burkholderiales</taxon>
        <taxon>Comamonadaceae</taxon>
        <taxon>Simplicispira</taxon>
    </lineage>
</organism>
<evidence type="ECO:0000256" key="1">
    <source>
        <dbReference type="ARBA" id="ARBA00022448"/>
    </source>
</evidence>
<keyword evidence="4 8" id="KW-0067">ATP-binding</keyword>
<keyword evidence="2" id="KW-1003">Cell membrane</keyword>
<gene>
    <name evidence="8" type="ORF">C6571_16725</name>
</gene>
<evidence type="ECO:0000256" key="5">
    <source>
        <dbReference type="ARBA" id="ARBA00022967"/>
    </source>
</evidence>
<evidence type="ECO:0000256" key="4">
    <source>
        <dbReference type="ARBA" id="ARBA00022840"/>
    </source>
</evidence>
<name>A0A2S0N3X4_9BURK</name>
<protein>
    <submittedName>
        <fullName evidence="8">Phosphonate ABC transporter ATP-binding protein</fullName>
    </submittedName>
</protein>
<keyword evidence="6" id="KW-0472">Membrane</keyword>
<dbReference type="InterPro" id="IPR003593">
    <property type="entry name" value="AAA+_ATPase"/>
</dbReference>
<evidence type="ECO:0000259" key="7">
    <source>
        <dbReference type="PROSITE" id="PS50893"/>
    </source>
</evidence>
<dbReference type="Gene3D" id="3.40.50.300">
    <property type="entry name" value="P-loop containing nucleotide triphosphate hydrolases"/>
    <property type="match status" value="1"/>
</dbReference>
<evidence type="ECO:0000256" key="2">
    <source>
        <dbReference type="ARBA" id="ARBA00022475"/>
    </source>
</evidence>
<dbReference type="Pfam" id="PF00005">
    <property type="entry name" value="ABC_tran"/>
    <property type="match status" value="1"/>
</dbReference>
<dbReference type="Proteomes" id="UP000239326">
    <property type="component" value="Chromosome"/>
</dbReference>